<feature type="transmembrane region" description="Helical" evidence="1">
    <location>
        <begin position="444"/>
        <end position="465"/>
    </location>
</feature>
<keyword evidence="1" id="KW-0812">Transmembrane</keyword>
<sequence>MQDMQSENAVIELNRAHLWQIALFSLNNTSTNLYLAMMGYVSYYANGIAGLSVVVISFILTGMRIFDGVTDPVIGYVIDKTNGRFGKFRPFMISGYVLLAGSSLVLFFTTHLVPAFFRIPYFIAVYSVYIIGYTFQTAVVKSGQSVITNDVKQRPMITFFDSTFIMLAHGLTAFYVSVYLIRKYGNFNSRALFEEFVITVVVLSGICTALAVIGIWGKDNSRYFQLDNEKKNNIHFRDYWQIMKHNKPIRMLVIAAASNKFASMVYSNSTVLVMLFGILMNNYPLAGIIGVIVGIPNLGIIYLGIRYAKKVGQKKAMVVSTWFAIAFQVVMMYMMLCTDLTKVSLVQINGITIAFLLVFALLNGVKSITNNIVVPMIADCTDYEYTLSGHFVPGIMGALFSFIDKSFSALGTGFVGIALSMTGYAKVFPQVGDALTPQLKYMTVFFYCVIPILGWFVTIFIMRFYRLDKKAMSILYTKKGQKE</sequence>
<dbReference type="PANTHER" id="PTHR11328">
    <property type="entry name" value="MAJOR FACILITATOR SUPERFAMILY DOMAIN-CONTAINING PROTEIN"/>
    <property type="match status" value="1"/>
</dbReference>
<feature type="transmembrane region" description="Helical" evidence="1">
    <location>
        <begin position="342"/>
        <end position="362"/>
    </location>
</feature>
<organism evidence="2 3">
    <name type="scientific">Lachnospira intestinalis</name>
    <dbReference type="NCBI Taxonomy" id="3133158"/>
    <lineage>
        <taxon>Bacteria</taxon>
        <taxon>Bacillati</taxon>
        <taxon>Bacillota</taxon>
        <taxon>Clostridia</taxon>
        <taxon>Lachnospirales</taxon>
        <taxon>Lachnospiraceae</taxon>
        <taxon>Lachnospira</taxon>
    </lineage>
</organism>
<reference evidence="2" key="1">
    <citation type="submission" date="2024-03" db="EMBL/GenBank/DDBJ databases">
        <title>Human intestinal bacterial collection.</title>
        <authorList>
            <person name="Pauvert C."/>
            <person name="Hitch T.C.A."/>
            <person name="Clavel T."/>
        </authorList>
    </citation>
    <scope>NUCLEOTIDE SEQUENCE [LARGE SCALE GENOMIC DNA]</scope>
    <source>
        <strain evidence="2">CLA-AA-H89B</strain>
    </source>
</reference>
<feature type="transmembrane region" description="Helical" evidence="1">
    <location>
        <begin position="33"/>
        <end position="60"/>
    </location>
</feature>
<protein>
    <submittedName>
        <fullName evidence="2">MFS transporter</fullName>
    </submittedName>
</protein>
<feature type="transmembrane region" description="Helical" evidence="1">
    <location>
        <begin position="196"/>
        <end position="216"/>
    </location>
</feature>
<dbReference type="Pfam" id="PF13347">
    <property type="entry name" value="MFS_2"/>
    <property type="match status" value="1"/>
</dbReference>
<keyword evidence="1" id="KW-1133">Transmembrane helix</keyword>
<name>A0ABV1H2K1_9FIRM</name>
<keyword evidence="3" id="KW-1185">Reference proteome</keyword>
<feature type="transmembrane region" description="Helical" evidence="1">
    <location>
        <begin position="317"/>
        <end position="336"/>
    </location>
</feature>
<dbReference type="Gene3D" id="1.20.1250.20">
    <property type="entry name" value="MFS general substrate transporter like domains"/>
    <property type="match status" value="1"/>
</dbReference>
<evidence type="ECO:0000313" key="2">
    <source>
        <dbReference type="EMBL" id="MEQ2553720.1"/>
    </source>
</evidence>
<proteinExistence type="predicted"/>
<accession>A0ABV1H2K1</accession>
<dbReference type="InterPro" id="IPR039672">
    <property type="entry name" value="MFS_2"/>
</dbReference>
<dbReference type="Proteomes" id="UP001546774">
    <property type="component" value="Unassembled WGS sequence"/>
</dbReference>
<dbReference type="InterPro" id="IPR036259">
    <property type="entry name" value="MFS_trans_sf"/>
</dbReference>
<dbReference type="PANTHER" id="PTHR11328:SF24">
    <property type="entry name" value="MAJOR FACILITATOR SUPERFAMILY (MFS) PROFILE DOMAIN-CONTAINING PROTEIN"/>
    <property type="match status" value="1"/>
</dbReference>
<feature type="transmembrane region" description="Helical" evidence="1">
    <location>
        <begin position="252"/>
        <end position="279"/>
    </location>
</feature>
<feature type="transmembrane region" description="Helical" evidence="1">
    <location>
        <begin position="406"/>
        <end position="424"/>
    </location>
</feature>
<feature type="transmembrane region" description="Helical" evidence="1">
    <location>
        <begin position="90"/>
        <end position="109"/>
    </location>
</feature>
<evidence type="ECO:0000313" key="3">
    <source>
        <dbReference type="Proteomes" id="UP001546774"/>
    </source>
</evidence>
<comment type="caution">
    <text evidence="2">The sequence shown here is derived from an EMBL/GenBank/DDBJ whole genome shotgun (WGS) entry which is preliminary data.</text>
</comment>
<feature type="transmembrane region" description="Helical" evidence="1">
    <location>
        <begin position="285"/>
        <end position="305"/>
    </location>
</feature>
<gene>
    <name evidence="2" type="ORF">WMO37_01650</name>
</gene>
<dbReference type="SUPFAM" id="SSF103473">
    <property type="entry name" value="MFS general substrate transporter"/>
    <property type="match status" value="1"/>
</dbReference>
<feature type="transmembrane region" description="Helical" evidence="1">
    <location>
        <begin position="156"/>
        <end position="176"/>
    </location>
</feature>
<dbReference type="EMBL" id="JBBMFS010000001">
    <property type="protein sequence ID" value="MEQ2553720.1"/>
    <property type="molecule type" value="Genomic_DNA"/>
</dbReference>
<feature type="transmembrane region" description="Helical" evidence="1">
    <location>
        <begin position="115"/>
        <end position="135"/>
    </location>
</feature>
<keyword evidence="1" id="KW-0472">Membrane</keyword>
<evidence type="ECO:0000256" key="1">
    <source>
        <dbReference type="SAM" id="Phobius"/>
    </source>
</evidence>